<evidence type="ECO:0000313" key="3">
    <source>
        <dbReference type="EMBL" id="KLE31235.1"/>
    </source>
</evidence>
<feature type="domain" description="TadE-like" evidence="2">
    <location>
        <begin position="16"/>
        <end position="57"/>
    </location>
</feature>
<dbReference type="AlphaFoldDB" id="A0A0G9MKM1"/>
<evidence type="ECO:0000259" key="2">
    <source>
        <dbReference type="Pfam" id="PF07811"/>
    </source>
</evidence>
<comment type="caution">
    <text evidence="3">The sequence shown here is derived from an EMBL/GenBank/DDBJ whole genome shotgun (WGS) entry which is preliminary data.</text>
</comment>
<keyword evidence="1" id="KW-1133">Transmembrane helix</keyword>
<name>A0A0G9MKM1_9SPHN</name>
<protein>
    <recommendedName>
        <fullName evidence="2">TadE-like domain-containing protein</fullName>
    </recommendedName>
</protein>
<dbReference type="EMBL" id="LBHB01000006">
    <property type="protein sequence ID" value="KLE31235.1"/>
    <property type="molecule type" value="Genomic_DNA"/>
</dbReference>
<gene>
    <name evidence="3" type="ORF">AAW00_13785</name>
</gene>
<reference evidence="3 4" key="1">
    <citation type="submission" date="2015-04" db="EMBL/GenBank/DDBJ databases">
        <title>The draft genome sequence of Erythrobacter luteus KA37.</title>
        <authorList>
            <person name="Zhuang L."/>
            <person name="Liu Y."/>
            <person name="Shao Z."/>
        </authorList>
    </citation>
    <scope>NUCLEOTIDE SEQUENCE [LARGE SCALE GENOMIC DNA]</scope>
    <source>
        <strain evidence="3 4">KA37</strain>
    </source>
</reference>
<evidence type="ECO:0000256" key="1">
    <source>
        <dbReference type="SAM" id="Phobius"/>
    </source>
</evidence>
<dbReference type="OrthoDB" id="7449015at2"/>
<dbReference type="STRING" id="1581420.AAW00_13785"/>
<keyword evidence="1" id="KW-0472">Membrane</keyword>
<keyword evidence="4" id="KW-1185">Reference proteome</keyword>
<organism evidence="3 4">
    <name type="scientific">Aurantiacibacter luteus</name>
    <dbReference type="NCBI Taxonomy" id="1581420"/>
    <lineage>
        <taxon>Bacteria</taxon>
        <taxon>Pseudomonadati</taxon>
        <taxon>Pseudomonadota</taxon>
        <taxon>Alphaproteobacteria</taxon>
        <taxon>Sphingomonadales</taxon>
        <taxon>Erythrobacteraceae</taxon>
        <taxon>Aurantiacibacter</taxon>
    </lineage>
</organism>
<accession>A0A0G9MKM1</accession>
<dbReference type="PATRIC" id="fig|1581420.6.peg.2820"/>
<dbReference type="Pfam" id="PF07811">
    <property type="entry name" value="TadE"/>
    <property type="match status" value="1"/>
</dbReference>
<dbReference type="InterPro" id="IPR012495">
    <property type="entry name" value="TadE-like_dom"/>
</dbReference>
<dbReference type="Proteomes" id="UP000053464">
    <property type="component" value="Unassembled WGS sequence"/>
</dbReference>
<proteinExistence type="predicted"/>
<keyword evidence="1" id="KW-0812">Transmembrane</keyword>
<evidence type="ECO:0000313" key="4">
    <source>
        <dbReference type="Proteomes" id="UP000053464"/>
    </source>
</evidence>
<sequence>MMRRALRLLPSDSRAAAAAEFALILPMMFALIFTTFEGGNYLLAEHRVLKSAREGARFAGRLSYSAYDCTSGTVVGNFQTTPTVISNVDAIRNVMRFGNPEGTGTPRFTARQGDVFAVTVDCPSSSDTTTYHNNGIFRERGNVPRVLVNARVTYNSILGTLGFDTSGAVVRGQAQAAVMGV</sequence>
<feature type="transmembrane region" description="Helical" evidence="1">
    <location>
        <begin position="21"/>
        <end position="43"/>
    </location>
</feature>